<organism evidence="1 2">
    <name type="scientific">Candidatus Manganitrophus noduliformans</name>
    <dbReference type="NCBI Taxonomy" id="2606439"/>
    <lineage>
        <taxon>Bacteria</taxon>
        <taxon>Pseudomonadati</taxon>
        <taxon>Nitrospirota</taxon>
        <taxon>Nitrospiria</taxon>
        <taxon>Candidatus Troglogloeales</taxon>
        <taxon>Candidatus Manganitrophaceae</taxon>
        <taxon>Candidatus Manganitrophus</taxon>
    </lineage>
</organism>
<name>A0A7X6DTR3_9BACT</name>
<comment type="caution">
    <text evidence="1">The sequence shown here is derived from an EMBL/GenBank/DDBJ whole genome shotgun (WGS) entry which is preliminary data.</text>
</comment>
<dbReference type="EMBL" id="VTOW01000005">
    <property type="protein sequence ID" value="NKE73024.1"/>
    <property type="molecule type" value="Genomic_DNA"/>
</dbReference>
<evidence type="ECO:0000313" key="2">
    <source>
        <dbReference type="Proteomes" id="UP000534783"/>
    </source>
</evidence>
<accession>A0A7X6DTR3</accession>
<dbReference type="RefSeq" id="WP_168062973.1">
    <property type="nucleotide sequence ID" value="NZ_VTOW01000005.1"/>
</dbReference>
<protein>
    <recommendedName>
        <fullName evidence="3">Peptidase M50 domain-containing protein</fullName>
    </recommendedName>
</protein>
<sequence>MSIFFLFLFAEEKAAAAEEWNPSEYGWFLAGGAAGFILHEGAHALAAESLGFDARLESRGKPIPFVVVRYDLVSTRDENGNIRYTDEAGRPVSDGAQKQYAIASAGINSQNITSELILTLHPNLRGERRPFLKGVLAFDIIVSAGYALIGRKDPDGDLRGMSEALDVSDKWMATLIFLPAAFDTYRYFYPESRWAPWVSRGSKAYLLGLAIRW</sequence>
<keyword evidence="2" id="KW-1185">Reference proteome</keyword>
<proteinExistence type="predicted"/>
<evidence type="ECO:0008006" key="3">
    <source>
        <dbReference type="Google" id="ProtNLM"/>
    </source>
</evidence>
<evidence type="ECO:0000313" key="1">
    <source>
        <dbReference type="EMBL" id="NKE73024.1"/>
    </source>
</evidence>
<dbReference type="AlphaFoldDB" id="A0A7X6DTR3"/>
<gene>
    <name evidence="1" type="ORF">MNODULE_19915</name>
</gene>
<dbReference type="Proteomes" id="UP000534783">
    <property type="component" value="Unassembled WGS sequence"/>
</dbReference>
<reference evidence="1 2" key="1">
    <citation type="journal article" date="2020" name="Nature">
        <title>Bacterial chemolithoautotrophy via manganese oxidation.</title>
        <authorList>
            <person name="Yu H."/>
            <person name="Leadbetter J.R."/>
        </authorList>
    </citation>
    <scope>NUCLEOTIDE SEQUENCE [LARGE SCALE GENOMIC DNA]</scope>
    <source>
        <strain evidence="1 2">Mn-1</strain>
    </source>
</reference>